<organism evidence="2 3">
    <name type="scientific">Stenomitos frigidus ULC18</name>
    <dbReference type="NCBI Taxonomy" id="2107698"/>
    <lineage>
        <taxon>Bacteria</taxon>
        <taxon>Bacillati</taxon>
        <taxon>Cyanobacteriota</taxon>
        <taxon>Cyanophyceae</taxon>
        <taxon>Leptolyngbyales</taxon>
        <taxon>Leptolyngbyaceae</taxon>
        <taxon>Stenomitos</taxon>
    </lineage>
</organism>
<dbReference type="Proteomes" id="UP000239576">
    <property type="component" value="Unassembled WGS sequence"/>
</dbReference>
<sequence length="261" mass="30101">MDENYQTYLNRAVRLTLPETYRSQVQHIQESPKFQLEAANKRQPAPFPGYTIVTPPGSEDAKNATLHEALTQYQQQLLQTLGASLLVPVPPESLHLTLADLIWDNAYRDASQENPEFEVQLQDQIATIFRQSQAMAEGRPLQFQALGLMIMPRAIAVCLAPTDEQSYDRVLKLRRAVFQNSDLIGLGIEQQYYFTPHITLGYFGTIPAPEVLVELGDSFMQLNQQWLDLEAKEFWVNRAELRKFDDMTHYYRKPDWATFEF</sequence>
<dbReference type="AlphaFoldDB" id="A0A2T1EGP1"/>
<dbReference type="InterPro" id="IPR015069">
    <property type="entry name" value="2H-PEstase_DUF1868"/>
</dbReference>
<evidence type="ECO:0000313" key="2">
    <source>
        <dbReference type="EMBL" id="PSB31927.1"/>
    </source>
</evidence>
<dbReference type="Pfam" id="PF08975">
    <property type="entry name" value="2H-phosphodiest"/>
    <property type="match status" value="1"/>
</dbReference>
<name>A0A2T1EGP1_9CYAN</name>
<dbReference type="InterPro" id="IPR009097">
    <property type="entry name" value="Cyclic_Pdiesterase"/>
</dbReference>
<dbReference type="EMBL" id="PVWK01000031">
    <property type="protein sequence ID" value="PSB31927.1"/>
    <property type="molecule type" value="Genomic_DNA"/>
</dbReference>
<keyword evidence="3" id="KW-1185">Reference proteome</keyword>
<comment type="caution">
    <text evidence="2">The sequence shown here is derived from an EMBL/GenBank/DDBJ whole genome shotgun (WGS) entry which is preliminary data.</text>
</comment>
<dbReference type="RefSeq" id="WP_106255559.1">
    <property type="nucleotide sequence ID" value="NZ_CAWNSW010000125.1"/>
</dbReference>
<dbReference type="Gene3D" id="3.90.1140.10">
    <property type="entry name" value="Cyclic phosphodiesterase"/>
    <property type="match status" value="1"/>
</dbReference>
<evidence type="ECO:0000313" key="3">
    <source>
        <dbReference type="Proteomes" id="UP000239576"/>
    </source>
</evidence>
<protein>
    <submittedName>
        <fullName evidence="2">DUF1868 domain-containing protein</fullName>
    </submittedName>
</protein>
<reference evidence="3" key="1">
    <citation type="submission" date="2018-02" db="EMBL/GenBank/DDBJ databases">
        <authorList>
            <person name="Moore K."/>
            <person name="Momper L."/>
        </authorList>
    </citation>
    <scope>NUCLEOTIDE SEQUENCE [LARGE SCALE GENOMIC DNA]</scope>
    <source>
        <strain evidence="3">ULC18</strain>
    </source>
</reference>
<proteinExistence type="predicted"/>
<dbReference type="SUPFAM" id="SSF55144">
    <property type="entry name" value="LigT-like"/>
    <property type="match status" value="1"/>
</dbReference>
<accession>A0A2T1EGP1</accession>
<dbReference type="OrthoDB" id="457015at2"/>
<evidence type="ECO:0000259" key="1">
    <source>
        <dbReference type="Pfam" id="PF08975"/>
    </source>
</evidence>
<gene>
    <name evidence="2" type="ORF">C7B82_06855</name>
</gene>
<feature type="domain" description="DUF1868" evidence="1">
    <location>
        <begin position="41"/>
        <end position="105"/>
    </location>
</feature>
<reference evidence="2 3" key="2">
    <citation type="submission" date="2018-03" db="EMBL/GenBank/DDBJ databases">
        <title>The ancient ancestry and fast evolution of plastids.</title>
        <authorList>
            <person name="Moore K.R."/>
            <person name="Magnabosco C."/>
            <person name="Momper L."/>
            <person name="Gold D.A."/>
            <person name="Bosak T."/>
            <person name="Fournier G.P."/>
        </authorList>
    </citation>
    <scope>NUCLEOTIDE SEQUENCE [LARGE SCALE GENOMIC DNA]</scope>
    <source>
        <strain evidence="2 3">ULC18</strain>
    </source>
</reference>